<feature type="binding site" evidence="8">
    <location>
        <position position="15"/>
    </location>
    <ligand>
        <name>[4Fe-4S] cluster</name>
        <dbReference type="ChEBI" id="CHEBI:49883"/>
        <label>1</label>
    </ligand>
</feature>
<evidence type="ECO:0000256" key="7">
    <source>
        <dbReference type="ARBA" id="ARBA00023014"/>
    </source>
</evidence>
<dbReference type="Proteomes" id="UP000255103">
    <property type="component" value="Unassembled WGS sequence"/>
</dbReference>
<dbReference type="EC" id="2.8.4.4" evidence="8"/>
<dbReference type="GO" id="GO:0046872">
    <property type="term" value="F:metal ion binding"/>
    <property type="evidence" value="ECO:0007669"/>
    <property type="project" value="UniProtKB-KW"/>
</dbReference>
<evidence type="ECO:0000256" key="4">
    <source>
        <dbReference type="ARBA" id="ARBA00022691"/>
    </source>
</evidence>
<feature type="domain" description="MTTase N-terminal" evidence="9">
    <location>
        <begin position="6"/>
        <end position="118"/>
    </location>
</feature>
<dbReference type="InterPro" id="IPR007197">
    <property type="entry name" value="rSAM"/>
</dbReference>
<evidence type="ECO:0000259" key="10">
    <source>
        <dbReference type="PROSITE" id="PS51918"/>
    </source>
</evidence>
<feature type="binding site" evidence="8">
    <location>
        <position position="157"/>
    </location>
    <ligand>
        <name>[4Fe-4S] cluster</name>
        <dbReference type="ChEBI" id="CHEBI:49883"/>
        <label>2</label>
        <note>4Fe-4S-S-AdoMet</note>
    </ligand>
</feature>
<dbReference type="PROSITE" id="PS51449">
    <property type="entry name" value="MTTASE_N"/>
    <property type="match status" value="1"/>
</dbReference>
<name>A0A377JUP1_9HELI</name>
<keyword evidence="1 8" id="KW-0004">4Fe-4S</keyword>
<dbReference type="PANTHER" id="PTHR43837">
    <property type="entry name" value="RIBOSOMAL PROTEIN S12 METHYLTHIOTRANSFERASE RIMO"/>
    <property type="match status" value="1"/>
</dbReference>
<evidence type="ECO:0000256" key="8">
    <source>
        <dbReference type="HAMAP-Rule" id="MF_01865"/>
    </source>
</evidence>
<accession>A0A377JUP1</accession>
<dbReference type="RefSeq" id="WP_115722217.1">
    <property type="nucleotide sequence ID" value="NZ_UGHX01000001.1"/>
</dbReference>
<dbReference type="InterPro" id="IPR020612">
    <property type="entry name" value="Methylthiotransferase_CS"/>
</dbReference>
<dbReference type="SMART" id="SM00729">
    <property type="entry name" value="Elp3"/>
    <property type="match status" value="1"/>
</dbReference>
<dbReference type="PROSITE" id="PS01278">
    <property type="entry name" value="MTTASE_RADICAL"/>
    <property type="match status" value="1"/>
</dbReference>
<keyword evidence="3 8" id="KW-0808">Transferase</keyword>
<dbReference type="GO" id="GO:0103039">
    <property type="term" value="F:protein methylthiotransferase activity"/>
    <property type="evidence" value="ECO:0007669"/>
    <property type="project" value="UniProtKB-EC"/>
</dbReference>
<dbReference type="Pfam" id="PF04055">
    <property type="entry name" value="Radical_SAM"/>
    <property type="match status" value="1"/>
</dbReference>
<dbReference type="InterPro" id="IPR023404">
    <property type="entry name" value="rSAM_horseshoe"/>
</dbReference>
<evidence type="ECO:0000256" key="5">
    <source>
        <dbReference type="ARBA" id="ARBA00022723"/>
    </source>
</evidence>
<dbReference type="InterPro" id="IPR013848">
    <property type="entry name" value="Methylthiotransferase_N"/>
</dbReference>
<keyword evidence="4 8" id="KW-0949">S-adenosyl-L-methionine</keyword>
<dbReference type="AlphaFoldDB" id="A0A377JUP1"/>
<dbReference type="NCBIfam" id="TIGR01125">
    <property type="entry name" value="30S ribosomal protein S12 methylthiotransferase RimO"/>
    <property type="match status" value="1"/>
</dbReference>
<dbReference type="InterPro" id="IPR005840">
    <property type="entry name" value="Ribosomal_uS12_MeSTrfase_RimO"/>
</dbReference>
<feature type="binding site" evidence="8">
    <location>
        <position position="154"/>
    </location>
    <ligand>
        <name>[4Fe-4S] cluster</name>
        <dbReference type="ChEBI" id="CHEBI:49883"/>
        <label>2</label>
        <note>4Fe-4S-S-AdoMet</note>
    </ligand>
</feature>
<evidence type="ECO:0000313" key="12">
    <source>
        <dbReference type="Proteomes" id="UP000255103"/>
    </source>
</evidence>
<dbReference type="InterPro" id="IPR038135">
    <property type="entry name" value="Methylthiotransferase_N_sf"/>
</dbReference>
<feature type="domain" description="Radical SAM core" evidence="10">
    <location>
        <begin position="136"/>
        <end position="365"/>
    </location>
</feature>
<dbReference type="GO" id="GO:0005829">
    <property type="term" value="C:cytosol"/>
    <property type="evidence" value="ECO:0007669"/>
    <property type="project" value="TreeGrafter"/>
</dbReference>
<dbReference type="PANTHER" id="PTHR43837:SF1">
    <property type="entry name" value="RIBOSOMAL PROTEIN US12 METHYLTHIOTRANSFERASE RIMO"/>
    <property type="match status" value="1"/>
</dbReference>
<evidence type="ECO:0000256" key="3">
    <source>
        <dbReference type="ARBA" id="ARBA00022679"/>
    </source>
</evidence>
<evidence type="ECO:0000256" key="2">
    <source>
        <dbReference type="ARBA" id="ARBA00022490"/>
    </source>
</evidence>
<dbReference type="SFLD" id="SFLDG01061">
    <property type="entry name" value="methylthiotransferase"/>
    <property type="match status" value="1"/>
</dbReference>
<keyword evidence="7 8" id="KW-0411">Iron-sulfur</keyword>
<feature type="binding site" evidence="8">
    <location>
        <position position="150"/>
    </location>
    <ligand>
        <name>[4Fe-4S] cluster</name>
        <dbReference type="ChEBI" id="CHEBI:49883"/>
        <label>2</label>
        <note>4Fe-4S-S-AdoMet</note>
    </ligand>
</feature>
<dbReference type="InterPro" id="IPR005839">
    <property type="entry name" value="Methylthiotransferase"/>
</dbReference>
<keyword evidence="2 8" id="KW-0963">Cytoplasm</keyword>
<protein>
    <recommendedName>
        <fullName evidence="8">Ribosomal protein uS12 methylthiotransferase RimO</fullName>
        <shortName evidence="8">uS12 MTTase</shortName>
        <shortName evidence="8">uS12 methylthiotransferase</shortName>
        <ecNumber evidence="8">2.8.4.4</ecNumber>
    </recommendedName>
    <alternativeName>
        <fullName evidence="8">Ribosomal protein uS12 (aspartate-C(3))-methylthiotransferase</fullName>
    </alternativeName>
    <alternativeName>
        <fullName evidence="8">Ribosome maturation factor RimO</fullName>
    </alternativeName>
</protein>
<feature type="binding site" evidence="8">
    <location>
        <position position="81"/>
    </location>
    <ligand>
        <name>[4Fe-4S] cluster</name>
        <dbReference type="ChEBI" id="CHEBI:49883"/>
        <label>1</label>
    </ligand>
</feature>
<dbReference type="SFLD" id="SFLDG01082">
    <property type="entry name" value="B12-binding_domain_containing"/>
    <property type="match status" value="1"/>
</dbReference>
<evidence type="ECO:0000256" key="6">
    <source>
        <dbReference type="ARBA" id="ARBA00023004"/>
    </source>
</evidence>
<evidence type="ECO:0000256" key="1">
    <source>
        <dbReference type="ARBA" id="ARBA00022485"/>
    </source>
</evidence>
<gene>
    <name evidence="8 11" type="primary">rimO</name>
    <name evidence="11" type="ORF">NCTC12219_01588</name>
</gene>
<sequence>MQFSTNYLHLISLGCTKNLVDSEVMLGKLKSYQLTPNLEEADIIIVNTCGFIESAKQESIQTILEASALRKNGAVLVVSGCLSERYANELKEEIPEIDIITGVGDYDKIDVMVKDLKSLQSQRVFLATESNERVIIGSSFHAYIKLSEGCNQSCSFCAIPSFKGKLHSRTLDSTIKELQSLYERGFRDFSFIAQDSSSYLRDLGQKDGLMKLIKAIDNLQLPISCRILYLYPTTTTLELIETIAHSTCFLPYFDMPIQHIADSMLKLMRRGANRAKHIELLESMRQIPHSFIRTSFVIGHPGEGEKEFRELHDFVEGFNFDRINLFAYSPQVGTFAYDMPQSVNAKTTNERINKLNRIIKSQFKNHNKALLGQEVIAICEGKSEISEYFYKARLKLWGKDIDGEILINDSEICDNLGQMLPLDEGYYRILITEQKQDFLFARALERL</sequence>
<reference evidence="11 12" key="1">
    <citation type="submission" date="2018-06" db="EMBL/GenBank/DDBJ databases">
        <authorList>
            <consortium name="Pathogen Informatics"/>
            <person name="Doyle S."/>
        </authorList>
    </citation>
    <scope>NUCLEOTIDE SEQUENCE [LARGE SCALE GENOMIC DNA]</scope>
    <source>
        <strain evidence="11 12">NCTC12219</strain>
    </source>
</reference>
<dbReference type="InterPro" id="IPR058240">
    <property type="entry name" value="rSAM_sf"/>
</dbReference>
<dbReference type="Gene3D" id="3.80.30.20">
    <property type="entry name" value="tm_1862 like domain"/>
    <property type="match status" value="1"/>
</dbReference>
<comment type="catalytic activity">
    <reaction evidence="8">
        <text>L-aspartate(89)-[ribosomal protein uS12]-hydrogen + (sulfur carrier)-SH + AH2 + 2 S-adenosyl-L-methionine = 3-methylsulfanyl-L-aspartate(89)-[ribosomal protein uS12]-hydrogen + (sulfur carrier)-H + 5'-deoxyadenosine + L-methionine + A + S-adenosyl-L-homocysteine + 2 H(+)</text>
        <dbReference type="Rhea" id="RHEA:37087"/>
        <dbReference type="Rhea" id="RHEA-COMP:10460"/>
        <dbReference type="Rhea" id="RHEA-COMP:10461"/>
        <dbReference type="Rhea" id="RHEA-COMP:14737"/>
        <dbReference type="Rhea" id="RHEA-COMP:14739"/>
        <dbReference type="ChEBI" id="CHEBI:13193"/>
        <dbReference type="ChEBI" id="CHEBI:15378"/>
        <dbReference type="ChEBI" id="CHEBI:17319"/>
        <dbReference type="ChEBI" id="CHEBI:17499"/>
        <dbReference type="ChEBI" id="CHEBI:29917"/>
        <dbReference type="ChEBI" id="CHEBI:29961"/>
        <dbReference type="ChEBI" id="CHEBI:57844"/>
        <dbReference type="ChEBI" id="CHEBI:57856"/>
        <dbReference type="ChEBI" id="CHEBI:59789"/>
        <dbReference type="ChEBI" id="CHEBI:64428"/>
        <dbReference type="ChEBI" id="CHEBI:73599"/>
        <dbReference type="EC" id="2.8.4.4"/>
    </reaction>
</comment>
<dbReference type="Gene3D" id="3.40.50.12160">
    <property type="entry name" value="Methylthiotransferase, N-terminal domain"/>
    <property type="match status" value="1"/>
</dbReference>
<dbReference type="PROSITE" id="PS51918">
    <property type="entry name" value="RADICAL_SAM"/>
    <property type="match status" value="1"/>
</dbReference>
<keyword evidence="6 8" id="KW-0408">Iron</keyword>
<dbReference type="InterPro" id="IPR006638">
    <property type="entry name" value="Elp3/MiaA/NifB-like_rSAM"/>
</dbReference>
<keyword evidence="5 8" id="KW-0479">Metal-binding</keyword>
<evidence type="ECO:0000259" key="9">
    <source>
        <dbReference type="PROSITE" id="PS51449"/>
    </source>
</evidence>
<comment type="subcellular location">
    <subcellularLocation>
        <location evidence="8">Cytoplasm</location>
    </subcellularLocation>
</comment>
<proteinExistence type="inferred from homology"/>
<dbReference type="SFLD" id="SFLDS00029">
    <property type="entry name" value="Radical_SAM"/>
    <property type="match status" value="1"/>
</dbReference>
<feature type="binding site" evidence="8">
    <location>
        <position position="49"/>
    </location>
    <ligand>
        <name>[4Fe-4S] cluster</name>
        <dbReference type="ChEBI" id="CHEBI:49883"/>
        <label>1</label>
    </ligand>
</feature>
<comment type="function">
    <text evidence="8">Catalyzes the methylthiolation of an aspartic acid residue of ribosomal protein uS12.</text>
</comment>
<dbReference type="NCBIfam" id="TIGR00089">
    <property type="entry name" value="MiaB/RimO family radical SAM methylthiotransferase"/>
    <property type="match status" value="1"/>
</dbReference>
<dbReference type="Pfam" id="PF00919">
    <property type="entry name" value="UPF0004"/>
    <property type="match status" value="1"/>
</dbReference>
<dbReference type="GO" id="GO:0051539">
    <property type="term" value="F:4 iron, 4 sulfur cluster binding"/>
    <property type="evidence" value="ECO:0007669"/>
    <property type="project" value="UniProtKB-UniRule"/>
</dbReference>
<evidence type="ECO:0000313" key="11">
    <source>
        <dbReference type="EMBL" id="STP11689.1"/>
    </source>
</evidence>
<comment type="cofactor">
    <cofactor evidence="8">
        <name>[4Fe-4S] cluster</name>
        <dbReference type="ChEBI" id="CHEBI:49883"/>
    </cofactor>
    <text evidence="8">Binds 2 [4Fe-4S] clusters. One cluster is coordinated with 3 cysteines and an exchangeable S-adenosyl-L-methionine.</text>
</comment>
<dbReference type="SUPFAM" id="SSF102114">
    <property type="entry name" value="Radical SAM enzymes"/>
    <property type="match status" value="1"/>
</dbReference>
<dbReference type="GO" id="GO:0006400">
    <property type="term" value="P:tRNA modification"/>
    <property type="evidence" value="ECO:0007669"/>
    <property type="project" value="InterPro"/>
</dbReference>
<organism evidence="11 12">
    <name type="scientific">Helicobacter cinaedi</name>
    <dbReference type="NCBI Taxonomy" id="213"/>
    <lineage>
        <taxon>Bacteria</taxon>
        <taxon>Pseudomonadati</taxon>
        <taxon>Campylobacterota</taxon>
        <taxon>Epsilonproteobacteria</taxon>
        <taxon>Campylobacterales</taxon>
        <taxon>Helicobacteraceae</taxon>
        <taxon>Helicobacter</taxon>
    </lineage>
</organism>
<comment type="similarity">
    <text evidence="8">Belongs to the methylthiotransferase family. RimO subfamily.</text>
</comment>
<dbReference type="EMBL" id="UGHX01000001">
    <property type="protein sequence ID" value="STP11689.1"/>
    <property type="molecule type" value="Genomic_DNA"/>
</dbReference>
<dbReference type="GO" id="GO:0035599">
    <property type="term" value="F:aspartic acid methylthiotransferase activity"/>
    <property type="evidence" value="ECO:0007669"/>
    <property type="project" value="TreeGrafter"/>
</dbReference>
<dbReference type="HAMAP" id="MF_01865">
    <property type="entry name" value="MTTase_RimO"/>
    <property type="match status" value="1"/>
</dbReference>
<dbReference type="SFLD" id="SFLDF00274">
    <property type="entry name" value="ribosomal_protein_S12_methylth"/>
    <property type="match status" value="1"/>
</dbReference>